<comment type="caution">
    <text evidence="2">The sequence shown here is derived from an EMBL/GenBank/DDBJ whole genome shotgun (WGS) entry which is preliminary data.</text>
</comment>
<proteinExistence type="predicted"/>
<name>A0ABN9T3I0_9DINO</name>
<evidence type="ECO:0000313" key="3">
    <source>
        <dbReference type="Proteomes" id="UP001189429"/>
    </source>
</evidence>
<dbReference type="Proteomes" id="UP001189429">
    <property type="component" value="Unassembled WGS sequence"/>
</dbReference>
<gene>
    <name evidence="2" type="ORF">PCOR1329_LOCUS35171</name>
</gene>
<evidence type="ECO:0000256" key="1">
    <source>
        <dbReference type="SAM" id="MobiDB-lite"/>
    </source>
</evidence>
<feature type="non-terminal residue" evidence="2">
    <location>
        <position position="1"/>
    </location>
</feature>
<keyword evidence="3" id="KW-1185">Reference proteome</keyword>
<feature type="region of interest" description="Disordered" evidence="1">
    <location>
        <begin position="52"/>
        <end position="115"/>
    </location>
</feature>
<accession>A0ABN9T3I0</accession>
<evidence type="ECO:0000313" key="2">
    <source>
        <dbReference type="EMBL" id="CAK0839503.1"/>
    </source>
</evidence>
<sequence length="115" mass="12355">ASWPGNFAQNYKTVLCHAVNCSSTIADVEGVRELTERFPACVLVGSIWHREQPRAGGRAAGRPRRGGSRGGGARRARHAAARGNGAPVRRGSRPVSGPEAEEWLRSVKDKAQGQR</sequence>
<protein>
    <submittedName>
        <fullName evidence="2">Uncharacterized protein</fullName>
    </submittedName>
</protein>
<feature type="compositionally biased region" description="Basic residues" evidence="1">
    <location>
        <begin position="61"/>
        <end position="80"/>
    </location>
</feature>
<organism evidence="2 3">
    <name type="scientific">Prorocentrum cordatum</name>
    <dbReference type="NCBI Taxonomy" id="2364126"/>
    <lineage>
        <taxon>Eukaryota</taxon>
        <taxon>Sar</taxon>
        <taxon>Alveolata</taxon>
        <taxon>Dinophyceae</taxon>
        <taxon>Prorocentrales</taxon>
        <taxon>Prorocentraceae</taxon>
        <taxon>Prorocentrum</taxon>
    </lineage>
</organism>
<feature type="compositionally biased region" description="Basic and acidic residues" evidence="1">
    <location>
        <begin position="102"/>
        <end position="115"/>
    </location>
</feature>
<reference evidence="2" key="1">
    <citation type="submission" date="2023-10" db="EMBL/GenBank/DDBJ databases">
        <authorList>
            <person name="Chen Y."/>
            <person name="Shah S."/>
            <person name="Dougan E. K."/>
            <person name="Thang M."/>
            <person name="Chan C."/>
        </authorList>
    </citation>
    <scope>NUCLEOTIDE SEQUENCE [LARGE SCALE GENOMIC DNA]</scope>
</reference>
<dbReference type="EMBL" id="CAUYUJ010014300">
    <property type="protein sequence ID" value="CAK0839503.1"/>
    <property type="molecule type" value="Genomic_DNA"/>
</dbReference>